<evidence type="ECO:0000313" key="6">
    <source>
        <dbReference type="Proteomes" id="UP000533905"/>
    </source>
</evidence>
<dbReference type="AlphaFoldDB" id="A0A7Y2JZI9"/>
<gene>
    <name evidence="5" type="ORF">HGB41_12635</name>
</gene>
<feature type="domain" description="Peptidase S9 prolyl oligopeptidase catalytic" evidence="3">
    <location>
        <begin position="455"/>
        <end position="660"/>
    </location>
</feature>
<dbReference type="EMBL" id="JABAIV010000003">
    <property type="protein sequence ID" value="NNG23840.1"/>
    <property type="molecule type" value="Genomic_DNA"/>
</dbReference>
<reference evidence="5 6" key="1">
    <citation type="submission" date="2020-04" db="EMBL/GenBank/DDBJ databases">
        <title>Massilia sp. nov., a cold adapted bacteria isolated from Arctic soil.</title>
        <authorList>
            <person name="Son J."/>
            <person name="Ka J.-O."/>
        </authorList>
    </citation>
    <scope>NUCLEOTIDE SEQUENCE [LARGE SCALE GENOMIC DNA]</scope>
    <source>
        <strain evidence="5 6">ML15P13</strain>
    </source>
</reference>
<evidence type="ECO:0000259" key="4">
    <source>
        <dbReference type="Pfam" id="PF02897"/>
    </source>
</evidence>
<dbReference type="Gene3D" id="3.40.50.1820">
    <property type="entry name" value="alpha/beta hydrolase"/>
    <property type="match status" value="1"/>
</dbReference>
<evidence type="ECO:0000256" key="1">
    <source>
        <dbReference type="ARBA" id="ARBA00022801"/>
    </source>
</evidence>
<protein>
    <submittedName>
        <fullName evidence="5">S9 family peptidase</fullName>
    </submittedName>
</protein>
<dbReference type="SUPFAM" id="SSF82171">
    <property type="entry name" value="DPP6 N-terminal domain-like"/>
    <property type="match status" value="1"/>
</dbReference>
<dbReference type="PANTHER" id="PTHR42776">
    <property type="entry name" value="SERINE PEPTIDASE S9 FAMILY MEMBER"/>
    <property type="match status" value="1"/>
</dbReference>
<proteinExistence type="predicted"/>
<dbReference type="PANTHER" id="PTHR42776:SF27">
    <property type="entry name" value="DIPEPTIDYL PEPTIDASE FAMILY MEMBER 6"/>
    <property type="match status" value="1"/>
</dbReference>
<dbReference type="Proteomes" id="UP000533905">
    <property type="component" value="Unassembled WGS sequence"/>
</dbReference>
<evidence type="ECO:0000259" key="3">
    <source>
        <dbReference type="Pfam" id="PF00326"/>
    </source>
</evidence>
<keyword evidence="1" id="KW-0378">Hydrolase</keyword>
<keyword evidence="6" id="KW-1185">Reference proteome</keyword>
<dbReference type="GO" id="GO:0006508">
    <property type="term" value="P:proteolysis"/>
    <property type="evidence" value="ECO:0007669"/>
    <property type="project" value="InterPro"/>
</dbReference>
<dbReference type="InterPro" id="IPR011042">
    <property type="entry name" value="6-blade_b-propeller_TolB-like"/>
</dbReference>
<organism evidence="5 6">
    <name type="scientific">Telluria aromaticivorans</name>
    <dbReference type="NCBI Taxonomy" id="2725995"/>
    <lineage>
        <taxon>Bacteria</taxon>
        <taxon>Pseudomonadati</taxon>
        <taxon>Pseudomonadota</taxon>
        <taxon>Betaproteobacteria</taxon>
        <taxon>Burkholderiales</taxon>
        <taxon>Oxalobacteraceae</taxon>
        <taxon>Telluria group</taxon>
        <taxon>Telluria</taxon>
    </lineage>
</organism>
<dbReference type="GO" id="GO:0004252">
    <property type="term" value="F:serine-type endopeptidase activity"/>
    <property type="evidence" value="ECO:0007669"/>
    <property type="project" value="InterPro"/>
</dbReference>
<dbReference type="Pfam" id="PF02897">
    <property type="entry name" value="Peptidase_S9_N"/>
    <property type="match status" value="1"/>
</dbReference>
<dbReference type="RefSeq" id="WP_171084790.1">
    <property type="nucleotide sequence ID" value="NZ_JABAIV010000003.1"/>
</dbReference>
<evidence type="ECO:0000313" key="5">
    <source>
        <dbReference type="EMBL" id="NNG23840.1"/>
    </source>
</evidence>
<dbReference type="InterPro" id="IPR001375">
    <property type="entry name" value="Peptidase_S9_cat"/>
</dbReference>
<feature type="signal peptide" evidence="2">
    <location>
        <begin position="1"/>
        <end position="27"/>
    </location>
</feature>
<dbReference type="SUPFAM" id="SSF53474">
    <property type="entry name" value="alpha/beta-Hydrolases"/>
    <property type="match status" value="1"/>
</dbReference>
<sequence length="668" mass="73677">MNPVRRPLGLTLIVASLLAASVAVVPAAAQEATVAPPAAMVLENVPKVAASLAERIAKYNEFKPTSYASWHPTKREMIVSRRHNNTPQLFRVARPGARPELLTDYAEPVRSAQYEPRHGKFYLFGRDTGGNEVFRAYKRDVGSADAIPVTPDNRRVQDTAWAKASGELLYVTVPVGRQGSNDQVVSTVSIVDPSEPEGARLLAELPGGGWGSFAFSHDDKQLVYTEFVSANESYLWLMDVATGKSRRLIDKTEGEKVAYGDAVFARDGKGLYATSDRGSEFRRLVYIDLASGKETVLTPQIDWDIDAIGLSLDGKLLAFVANEDGSSVLRLMRTVDRKLLAQPKLPMGVIGRIEWHHDSRNLALSLSSARSPSDVYSIDAKTGAVTRWTEHEKMEVDMKRFVEPSLVRWKSFDGRSISGFVYRAPAARFLGKRPVVINIHGGPEGQATPGFLGRNNYYTDEMGLTVIYPNVRGSLGYGKSFLKLDNGKLREDSVRDIGTLLDWIAAQPDMDASRVAVVGGSYGGYMTLAVSTMYPERIAAAIDIVGISNFATFLERTESYRRDLRRVEYGDERDPEMRKWMDAMAPANNAAKIRKPLFVVQGKNDPRVPWQEADQIVATVKKNGTPVWYMTANDEGHGFGKKANADYLFYAGVDFLNTYLLGAGAAVK</sequence>
<evidence type="ECO:0000256" key="2">
    <source>
        <dbReference type="SAM" id="SignalP"/>
    </source>
</evidence>
<dbReference type="Gene3D" id="2.120.10.30">
    <property type="entry name" value="TolB, C-terminal domain"/>
    <property type="match status" value="1"/>
</dbReference>
<comment type="caution">
    <text evidence="5">The sequence shown here is derived from an EMBL/GenBank/DDBJ whole genome shotgun (WGS) entry which is preliminary data.</text>
</comment>
<feature type="chain" id="PRO_5030866006" evidence="2">
    <location>
        <begin position="28"/>
        <end position="668"/>
    </location>
</feature>
<dbReference type="Pfam" id="PF00326">
    <property type="entry name" value="Peptidase_S9"/>
    <property type="match status" value="1"/>
</dbReference>
<dbReference type="InterPro" id="IPR023302">
    <property type="entry name" value="Pept_S9A_N"/>
</dbReference>
<name>A0A7Y2JZI9_9BURK</name>
<dbReference type="InterPro" id="IPR029058">
    <property type="entry name" value="AB_hydrolase_fold"/>
</dbReference>
<feature type="domain" description="Peptidase S9A N-terminal" evidence="4">
    <location>
        <begin position="117"/>
        <end position="389"/>
    </location>
</feature>
<accession>A0A7Y2JZI9</accession>
<keyword evidence="2" id="KW-0732">Signal</keyword>